<evidence type="ECO:0000256" key="4">
    <source>
        <dbReference type="SAM" id="MobiDB-lite"/>
    </source>
</evidence>
<dbReference type="PANTHER" id="PTHR42648:SF32">
    <property type="entry name" value="RIBONUCLEASE H-LIKE DOMAIN, GAG-PRE-INTEGRASE DOMAIN PROTEIN-RELATED"/>
    <property type="match status" value="1"/>
</dbReference>
<feature type="compositionally biased region" description="Basic and acidic residues" evidence="4">
    <location>
        <begin position="524"/>
        <end position="537"/>
    </location>
</feature>
<dbReference type="PANTHER" id="PTHR42648">
    <property type="entry name" value="TRANSPOSASE, PUTATIVE-RELATED"/>
    <property type="match status" value="1"/>
</dbReference>
<dbReference type="Gene3D" id="3.30.420.10">
    <property type="entry name" value="Ribonuclease H-like superfamily/Ribonuclease H"/>
    <property type="match status" value="1"/>
</dbReference>
<feature type="compositionally biased region" description="Polar residues" evidence="4">
    <location>
        <begin position="2269"/>
        <end position="2278"/>
    </location>
</feature>
<proteinExistence type="predicted"/>
<keyword evidence="1" id="KW-0479">Metal-binding</keyword>
<dbReference type="InterPro" id="IPR039537">
    <property type="entry name" value="Retrotran_Ty1/copia-like"/>
</dbReference>
<dbReference type="PROSITE" id="PS50994">
    <property type="entry name" value="INTEGRASE"/>
    <property type="match status" value="1"/>
</dbReference>
<feature type="region of interest" description="Disordered" evidence="4">
    <location>
        <begin position="2311"/>
        <end position="2373"/>
    </location>
</feature>
<feature type="compositionally biased region" description="Basic and acidic residues" evidence="4">
    <location>
        <begin position="600"/>
        <end position="610"/>
    </location>
</feature>
<dbReference type="SUPFAM" id="SSF56672">
    <property type="entry name" value="DNA/RNA polymerases"/>
    <property type="match status" value="1"/>
</dbReference>
<keyword evidence="3" id="KW-0175">Coiled coil</keyword>
<feature type="region of interest" description="Disordered" evidence="4">
    <location>
        <begin position="521"/>
        <end position="548"/>
    </location>
</feature>
<organism evidence="6 7">
    <name type="scientific">Tanacetum coccineum</name>
    <dbReference type="NCBI Taxonomy" id="301880"/>
    <lineage>
        <taxon>Eukaryota</taxon>
        <taxon>Viridiplantae</taxon>
        <taxon>Streptophyta</taxon>
        <taxon>Embryophyta</taxon>
        <taxon>Tracheophyta</taxon>
        <taxon>Spermatophyta</taxon>
        <taxon>Magnoliopsida</taxon>
        <taxon>eudicotyledons</taxon>
        <taxon>Gunneridae</taxon>
        <taxon>Pentapetalae</taxon>
        <taxon>asterids</taxon>
        <taxon>campanulids</taxon>
        <taxon>Asterales</taxon>
        <taxon>Asteraceae</taxon>
        <taxon>Asteroideae</taxon>
        <taxon>Anthemideae</taxon>
        <taxon>Anthemidinae</taxon>
        <taxon>Tanacetum</taxon>
    </lineage>
</organism>
<feature type="domain" description="Integrase catalytic" evidence="5">
    <location>
        <begin position="2039"/>
        <end position="2205"/>
    </location>
</feature>
<evidence type="ECO:0000313" key="7">
    <source>
        <dbReference type="Proteomes" id="UP001151760"/>
    </source>
</evidence>
<evidence type="ECO:0000259" key="5">
    <source>
        <dbReference type="PROSITE" id="PS50994"/>
    </source>
</evidence>
<dbReference type="Pfam" id="PF14223">
    <property type="entry name" value="Retrotran_gag_2"/>
    <property type="match status" value="1"/>
</dbReference>
<dbReference type="InterPro" id="IPR057670">
    <property type="entry name" value="SH3_retrovirus"/>
</dbReference>
<dbReference type="InterPro" id="IPR043502">
    <property type="entry name" value="DNA/RNA_pol_sf"/>
</dbReference>
<feature type="region of interest" description="Disordered" evidence="4">
    <location>
        <begin position="2265"/>
        <end position="2288"/>
    </location>
</feature>
<feature type="coiled-coil region" evidence="3">
    <location>
        <begin position="714"/>
        <end position="750"/>
    </location>
</feature>
<dbReference type="Pfam" id="PF07727">
    <property type="entry name" value="RVT_2"/>
    <property type="match status" value="1"/>
</dbReference>
<keyword evidence="7" id="KW-1185">Reference proteome</keyword>
<protein>
    <submittedName>
        <fullName evidence="6">Ribonuclease H-like domain-containing protein</fullName>
    </submittedName>
</protein>
<dbReference type="InterPro" id="IPR013103">
    <property type="entry name" value="RVT_2"/>
</dbReference>
<dbReference type="CDD" id="cd09272">
    <property type="entry name" value="RNase_HI_RT_Ty1"/>
    <property type="match status" value="2"/>
</dbReference>
<feature type="compositionally biased region" description="Polar residues" evidence="4">
    <location>
        <begin position="2336"/>
        <end position="2367"/>
    </location>
</feature>
<dbReference type="EMBL" id="BQNB010011194">
    <property type="protein sequence ID" value="GJS87376.1"/>
    <property type="molecule type" value="Genomic_DNA"/>
</dbReference>
<dbReference type="InterPro" id="IPR001584">
    <property type="entry name" value="Integrase_cat-core"/>
</dbReference>
<feature type="compositionally biased region" description="Basic and acidic residues" evidence="4">
    <location>
        <begin position="427"/>
        <end position="436"/>
    </location>
</feature>
<feature type="compositionally biased region" description="Polar residues" evidence="4">
    <location>
        <begin position="400"/>
        <end position="424"/>
    </location>
</feature>
<feature type="region of interest" description="Disordered" evidence="4">
    <location>
        <begin position="1674"/>
        <end position="1696"/>
    </location>
</feature>
<evidence type="ECO:0000256" key="2">
    <source>
        <dbReference type="ARBA" id="ARBA00022801"/>
    </source>
</evidence>
<dbReference type="InterPro" id="IPR025724">
    <property type="entry name" value="GAG-pre-integrase_dom"/>
</dbReference>
<reference evidence="6" key="2">
    <citation type="submission" date="2022-01" db="EMBL/GenBank/DDBJ databases">
        <authorList>
            <person name="Yamashiro T."/>
            <person name="Shiraishi A."/>
            <person name="Satake H."/>
            <person name="Nakayama K."/>
        </authorList>
    </citation>
    <scope>NUCLEOTIDE SEQUENCE</scope>
</reference>
<evidence type="ECO:0000256" key="3">
    <source>
        <dbReference type="SAM" id="Coils"/>
    </source>
</evidence>
<reference evidence="6" key="1">
    <citation type="journal article" date="2022" name="Int. J. Mol. Sci.">
        <title>Draft Genome of Tanacetum Coccineum: Genomic Comparison of Closely Related Tanacetum-Family Plants.</title>
        <authorList>
            <person name="Yamashiro T."/>
            <person name="Shiraishi A."/>
            <person name="Nakayama K."/>
            <person name="Satake H."/>
        </authorList>
    </citation>
    <scope>NUCLEOTIDE SEQUENCE</scope>
</reference>
<feature type="region of interest" description="Disordered" evidence="4">
    <location>
        <begin position="567"/>
        <end position="586"/>
    </location>
</feature>
<evidence type="ECO:0000313" key="6">
    <source>
        <dbReference type="EMBL" id="GJS87376.1"/>
    </source>
</evidence>
<feature type="compositionally biased region" description="Basic residues" evidence="4">
    <location>
        <begin position="926"/>
        <end position="940"/>
    </location>
</feature>
<name>A0ABQ4ZDL2_9ASTR</name>
<dbReference type="Proteomes" id="UP001151760">
    <property type="component" value="Unassembled WGS sequence"/>
</dbReference>
<accession>A0ABQ4ZDL2</accession>
<dbReference type="SUPFAM" id="SSF53098">
    <property type="entry name" value="Ribonuclease H-like"/>
    <property type="match status" value="1"/>
</dbReference>
<dbReference type="Pfam" id="PF25597">
    <property type="entry name" value="SH3_retrovirus"/>
    <property type="match status" value="1"/>
</dbReference>
<feature type="region of interest" description="Disordered" evidence="4">
    <location>
        <begin position="600"/>
        <end position="626"/>
    </location>
</feature>
<gene>
    <name evidence="6" type="ORF">Tco_0770012</name>
</gene>
<comment type="caution">
    <text evidence="6">The sequence shown here is derived from an EMBL/GenBank/DDBJ whole genome shotgun (WGS) entry which is preliminary data.</text>
</comment>
<dbReference type="InterPro" id="IPR012337">
    <property type="entry name" value="RNaseH-like_sf"/>
</dbReference>
<feature type="coiled-coil region" evidence="3">
    <location>
        <begin position="1459"/>
        <end position="1514"/>
    </location>
</feature>
<feature type="region of interest" description="Disordered" evidence="4">
    <location>
        <begin position="381"/>
        <end position="451"/>
    </location>
</feature>
<feature type="region of interest" description="Disordered" evidence="4">
    <location>
        <begin position="864"/>
        <end position="946"/>
    </location>
</feature>
<feature type="compositionally biased region" description="Basic and acidic residues" evidence="4">
    <location>
        <begin position="864"/>
        <end position="899"/>
    </location>
</feature>
<dbReference type="Pfam" id="PF00665">
    <property type="entry name" value="rve"/>
    <property type="match status" value="1"/>
</dbReference>
<sequence length="3024" mass="343469">MTDMEQRASTIGSLDLMEALDGLKPFLRCIVSYAMQEELLAYSRFKKFRFLVDLPLEEGNWDKMCVYKKNKDVKSVVTANTPIETQKPLIKDKEAADVDVHLYRSMIGSLSTMTATPPMIISLHTVLVLFLGNPQQVRMSISWQETYSGLQEANNYGYFYYRGRIYIDNESTICIVKNPVFHSKTKHIEIRHHFIKDAYEKKLIKVLKIHTDDNVADLSTKAFNASSQIKATISGQTVLILESSIRRDLLFNDDNGIDCLTVADIYETLPLMGYEGDLTTLTFQKSLFSPQWKYLIHTIIHCLSSKSTSWDQFPTNVASAVICLATNRTFNFSKMIFGGMNRILEAKKKFLIYPRRGLHFSGHVTPLFPTMLVPAAVEEGKGLGTHTEPQPTPSPTQPSIGDQTYITESSSRPENTQNSKNTLEGTKGSEGDHVQLPHDSPLLGGHTSNRAEGGLNREELFVLCTNLSNRILALETSKDAQATKILKLKTRIKKLEKKCKPIISHHKAWLRSVSILSMKKKMGKKESISKQGRKDAKPGPTLDDSAFDDLNGDLAHGMDYMEIEEAVNEGRTSSKTEELNATNDTEQLNITNDTVIIEEKDSGEKGRSTEDPVSTAVPKDSNAPHTPITVIKDKDIFLVDARVMLSDKTQLKGVEIKEIKDTDRPARLVLTLKPLPTIDPKDKGKGILEEEPKPVNVKSKGQEEAQMAMDEKVARQLDEQLQAELERERVVKEEATNAALIREYDEIQARVNADSIVAARLQEEEREKFTFEERAKFLHDIIAAQRKFLAEQRAAAIRNKPPTKSQLRSQMMTYLRHVGSYKHAQLNIKNFEEIQVLYERQKKSIQDFVPIGSAEDERLIEKMSKKAAGEDTSKKEKVLEEHDSTKMEDKKEEVEESTKKRPGTILKMTRRKKAMKQTHADGDASKKRKGSPRMKRISKRKNTDSDLEKEEHLKNFLKIVPNEEGIVNYEVLEKRYPIINWESKFYYYDRHGAEAIYYKIFRSDGRSRWIKTFSKMMTMFDRLDLMETMFDTNAEDELWKNQERYGTKFHMLAKRKYPLTKETLEKMMSLKLVVESASDSAYNLLRFIHKKIDESGSYDGKQMAFGKDFSNPLMVDSLPKTIWFSAHHASHDKMESVNAQVVPAAKIPVLNINEFDLWKMRIEQYFLMTDYSLWEVILNGDSPSPTRTVEGVDQFNIHKDAKSLMEAIEKRFGGNKETKKVQKTLLKQHYENFNGSSSEEIDQIHDRIQNISQLKIHGESITQEDVNSKFLRSLPSEWKSQTLIWRNKTDLEDLSLDDLFNNLKIYEAEVKGSSSSSRNTQNVAFVSFNSSGSTNETVNTAHDVSAASTQDYAFTLPNVNNLKQIDPDDLEAMDLQWQMAMLTMRARRFFKKTGRNLSLNGADTIGFDKTKCDGLGYDWSDQAEELPTSFALMTYTSSRSSNSLGSYTKLNVTAYKSGLESVEARLEVYKKNEAIFEEDIKILKIDVMLRDKVLAEHRKKFEKAKKERDDLKLTLEKFQYSLKNLSKLLDSQVSDNHKSGVRYDSQVSDENQSDVENISQMNDKNKTCEWYHAVPPPYTGNYLPPKLELVLADTNEFVFSEPATSMPANKVKTSKSKLVSVRRECSAPIIEDWEFDSDDEDDSDPKSVIKPIKQEDVSKTVKPNYAKIKFVRPKPARKPVEQIRQDTNSPSKKKMVQKPVWNNAMRVNHQNLARMTHPHPKRNFVPTSVLTRSGKVPINIAKQNFSKAAVSVNTARPVNTAFLRPRVNSTSSMSNTFSKAHSLVGRPFNKLIAKKNSNFYNRVNTVKGSGVNTARPRTSVNTARPRATVNAARPRIVVNTARTRSAVNTARPKAVLKAIRGNLVNAHALKDQGVFDSGCSRHMTGNKSYLTDFEEIDGGFVAFGELKFNLLSVSQICDKKNNVLFTDTECVVLSSDFKLLDESQVLLRVPRKHNMYNVDLKNIVPSGGLTCLFARATLDESNLWHRRLGHINFKTMNKLVKGNLVSGLPSKIFENNHTCVACRKGKQHKAFCKTKTVSSICQPLQMFHMDLFGPTFVKSLIKKMYCLVVTDDYSRFSWVFFLATKDETSGILKAFITGIENLIDLRVKVIRCDNGTEFKNRVMNEFCEMKGIKREFCVARTTQQNGVAKRKNRTLIKAARIMLADSKLPTTFWAEAVNTALYVQNRVLVIKPHNKTLYELFLGRKLALGFMRPFGCPITILNTIYHLGKFDGKADEGFFVGYSLNSKAFRVFNSRTRIVEENLHPVVAGNQSNGSAGTKDSKDVGQAGKKTIPNQKYLLLPLWTSNLPFSSSPKSLDDKVADDAGKKVSDDPREATGSNDQVKDANTNSTNSIYTVSTPVNTASTNELPDDPNMPALEEIIYLKDDEEVGAEADMTNLDTNIPVRPILTTKIHKDHPLDQVIGDVQSATQTRRMTEKLDKHALVSRIREGINHKDFQNCLFDYFLSQIEPKKVIQALTDPSWIEAMQEELLKFKLQKVWTLMDLPKGKRAIGTKWVFRNKKDERGIVVRNKARLVVQGRTQEKGIDYDDVFAPVARIEAISAFLYGTIEEEVYVCQPPGFEDPEFPNKVYKVEKALYGLHQAPRAWYETLSTYLIENGFKRGTIDKTLFIKKDKCDILLVHVYVDDIIFGSTKKSLCIEFKDMMHKRFQMSSIDKYVADILKKFDFTTVKKASTPMETNKALLKDAEADDVDVHLYRSMIGSLIEYLELKGQPNLGLWYPKDSPLDLDGYSDSDYAGASLDRKSTTGGCQFLGRRLVSWQRKKQTVVASSTTEAEYVAAASCYGQVLWIQNQLLDYGYNFMNTKIFVDNESTICIVKNPVFHSKTKHIEIRHHFIRDSYEKKLIQVIKIHTDLNVDNLLTKAFDVNDIRENVLEYLTSEALIEGRLIVLICSNDVLFMDWNEVEKLLRRELELKLSSEPTNLVANETVYEEMYDRVERATTTATSLDAEQDNGGRPSCQETMGTDLLKLGKDLLLLLQVNAIRLNLLLLKVNAVRHKLTTAGAS</sequence>
<evidence type="ECO:0000256" key="1">
    <source>
        <dbReference type="ARBA" id="ARBA00022723"/>
    </source>
</evidence>
<keyword evidence="2" id="KW-0378">Hydrolase</keyword>
<feature type="compositionally biased region" description="Basic and acidic residues" evidence="4">
    <location>
        <begin position="2315"/>
        <end position="2334"/>
    </location>
</feature>
<dbReference type="InterPro" id="IPR036397">
    <property type="entry name" value="RNaseH_sf"/>
</dbReference>
<dbReference type="Pfam" id="PF13976">
    <property type="entry name" value="gag_pre-integrs"/>
    <property type="match status" value="1"/>
</dbReference>